<dbReference type="HOGENOM" id="CLU_2347392_0_0_1"/>
<feature type="transmembrane region" description="Helical" evidence="1">
    <location>
        <begin position="25"/>
        <end position="44"/>
    </location>
</feature>
<keyword evidence="3" id="KW-1185">Reference proteome</keyword>
<evidence type="ECO:0000313" key="3">
    <source>
        <dbReference type="Proteomes" id="UP000030143"/>
    </source>
</evidence>
<organism evidence="2 3">
    <name type="scientific">Penicillium expansum</name>
    <name type="common">Blue mold rot fungus</name>
    <dbReference type="NCBI Taxonomy" id="27334"/>
    <lineage>
        <taxon>Eukaryota</taxon>
        <taxon>Fungi</taxon>
        <taxon>Dikarya</taxon>
        <taxon>Ascomycota</taxon>
        <taxon>Pezizomycotina</taxon>
        <taxon>Eurotiomycetes</taxon>
        <taxon>Eurotiomycetidae</taxon>
        <taxon>Eurotiales</taxon>
        <taxon>Aspergillaceae</taxon>
        <taxon>Penicillium</taxon>
    </lineage>
</organism>
<evidence type="ECO:0000256" key="1">
    <source>
        <dbReference type="SAM" id="Phobius"/>
    </source>
</evidence>
<protein>
    <submittedName>
        <fullName evidence="2">Uncharacterized protein</fullName>
    </submittedName>
</protein>
<keyword evidence="1" id="KW-0472">Membrane</keyword>
<dbReference type="GeneID" id="27674917"/>
<name>A0A0A2K034_PENEN</name>
<dbReference type="AlphaFoldDB" id="A0A0A2K034"/>
<proteinExistence type="predicted"/>
<comment type="caution">
    <text evidence="2">The sequence shown here is derived from an EMBL/GenBank/DDBJ whole genome shotgun (WGS) entry which is preliminary data.</text>
</comment>
<reference evidence="2 3" key="1">
    <citation type="journal article" date="2015" name="Mol. Plant Microbe Interact.">
        <title>Genome, transcriptome, and functional analyses of Penicillium expansum provide new insights into secondary metabolism and pathogenicity.</title>
        <authorList>
            <person name="Ballester A.R."/>
            <person name="Marcet-Houben M."/>
            <person name="Levin E."/>
            <person name="Sela N."/>
            <person name="Selma-Lazaro C."/>
            <person name="Carmona L."/>
            <person name="Wisniewski M."/>
            <person name="Droby S."/>
            <person name="Gonzalez-Candelas L."/>
            <person name="Gabaldon T."/>
        </authorList>
    </citation>
    <scope>NUCLEOTIDE SEQUENCE [LARGE SCALE GENOMIC DNA]</scope>
    <source>
        <strain evidence="2 3">MD-8</strain>
    </source>
</reference>
<keyword evidence="1" id="KW-1133">Transmembrane helix</keyword>
<keyword evidence="1" id="KW-0812">Transmembrane</keyword>
<evidence type="ECO:0000313" key="2">
    <source>
        <dbReference type="EMBL" id="KGO57780.1"/>
    </source>
</evidence>
<gene>
    <name evidence="2" type="ORF">PEX2_022230</name>
</gene>
<dbReference type="EMBL" id="JQFZ01000138">
    <property type="protein sequence ID" value="KGO57780.1"/>
    <property type="molecule type" value="Genomic_DNA"/>
</dbReference>
<accession>A0A0A2K034</accession>
<dbReference type="Proteomes" id="UP000030143">
    <property type="component" value="Unassembled WGS sequence"/>
</dbReference>
<sequence>MPSRNGWKWGCLGLLEFSVSSNLRAGHWGLVGLYKGLIWIRLYLLTRNYVYFLFSKELLLFVEDAWSGIQCTGTVICRLVFVGKGSLTLLILGNMMD</sequence>
<dbReference type="VEuPathDB" id="FungiDB:PEXP_011310"/>
<dbReference type="RefSeq" id="XP_016599408.1">
    <property type="nucleotide sequence ID" value="XM_016739498.1"/>
</dbReference>